<name>X0UUR5_9ZZZZ</name>
<evidence type="ECO:0000313" key="2">
    <source>
        <dbReference type="EMBL" id="GAF92215.1"/>
    </source>
</evidence>
<feature type="non-terminal residue" evidence="2">
    <location>
        <position position="116"/>
    </location>
</feature>
<comment type="caution">
    <text evidence="2">The sequence shown here is derived from an EMBL/GenBank/DDBJ whole genome shotgun (WGS) entry which is preliminary data.</text>
</comment>
<dbReference type="EMBL" id="BARS01011647">
    <property type="protein sequence ID" value="GAF92215.1"/>
    <property type="molecule type" value="Genomic_DNA"/>
</dbReference>
<evidence type="ECO:0000259" key="1">
    <source>
        <dbReference type="Pfam" id="PF02887"/>
    </source>
</evidence>
<reference evidence="2" key="1">
    <citation type="journal article" date="2014" name="Front. Microbiol.">
        <title>High frequency of phylogenetically diverse reductive dehalogenase-homologous genes in deep subseafloor sedimentary metagenomes.</title>
        <authorList>
            <person name="Kawai M."/>
            <person name="Futagami T."/>
            <person name="Toyoda A."/>
            <person name="Takaki Y."/>
            <person name="Nishi S."/>
            <person name="Hori S."/>
            <person name="Arai W."/>
            <person name="Tsubouchi T."/>
            <person name="Morono Y."/>
            <person name="Uchiyama I."/>
            <person name="Ito T."/>
            <person name="Fujiyama A."/>
            <person name="Inagaki F."/>
            <person name="Takami H."/>
        </authorList>
    </citation>
    <scope>NUCLEOTIDE SEQUENCE</scope>
    <source>
        <strain evidence="2">Expedition CK06-06</strain>
    </source>
</reference>
<protein>
    <recommendedName>
        <fullName evidence="1">Pyruvate kinase C-terminal domain-containing protein</fullName>
    </recommendedName>
</protein>
<sequence>MPDREARCVYFEKGGPENTEAALALARERAQTLGIEHVVVASTSGKTGARAAELFRDRRVVVVTHSTGFRRPNEEELQPECRARIEASGARLLTCQHTFGGLGRAVRRKLCTYQLE</sequence>
<dbReference type="Gene3D" id="3.40.1380.20">
    <property type="entry name" value="Pyruvate kinase, C-terminal domain"/>
    <property type="match status" value="1"/>
</dbReference>
<organism evidence="2">
    <name type="scientific">marine sediment metagenome</name>
    <dbReference type="NCBI Taxonomy" id="412755"/>
    <lineage>
        <taxon>unclassified sequences</taxon>
        <taxon>metagenomes</taxon>
        <taxon>ecological metagenomes</taxon>
    </lineage>
</organism>
<gene>
    <name evidence="2" type="ORF">S01H1_21105</name>
</gene>
<dbReference type="InterPro" id="IPR015795">
    <property type="entry name" value="Pyrv_Knase_C"/>
</dbReference>
<proteinExistence type="predicted"/>
<dbReference type="AlphaFoldDB" id="X0UUR5"/>
<dbReference type="SUPFAM" id="SSF52935">
    <property type="entry name" value="PK C-terminal domain-like"/>
    <property type="match status" value="1"/>
</dbReference>
<feature type="domain" description="Pyruvate kinase C-terminal" evidence="1">
    <location>
        <begin position="20"/>
        <end position="68"/>
    </location>
</feature>
<dbReference type="Pfam" id="PF02887">
    <property type="entry name" value="PK_C"/>
    <property type="match status" value="1"/>
</dbReference>
<dbReference type="InterPro" id="IPR036918">
    <property type="entry name" value="Pyrv_Knase_C_sf"/>
</dbReference>
<accession>X0UUR5</accession>